<dbReference type="SUPFAM" id="SSF53850">
    <property type="entry name" value="Periplasmic binding protein-like II"/>
    <property type="match status" value="1"/>
</dbReference>
<sequence>MHRKAFLAALAAAACCLVTAAHAQSFPSRPVTLVSPFPAGSGSDLTARAVTPGLAEVLGQPVVVENRPGAGGAIGAQYVAKAKPDGYTLFLASLSFSVLPSLMELNFDPAKDFEAVILMGQQGMAFVVPTSLPVNSMAELAALAKSQPGKLNYASAGSGSIGHLAGELFKNERSLNIVHVPFKGTPEALTAIMMGEVQMGLIAMPAAEAQIKAGKVKALAVTGTKRYAGLPEVPTLAESGLPSLSDSVWYVVLAPAGTPKDVIDKLNAAFRQAIAKPATVERMEGPAKTAPSVSTPQEATAYVRAQIVKWNGVAAQAGLKPQANK</sequence>
<feature type="signal peptide" evidence="2">
    <location>
        <begin position="1"/>
        <end position="23"/>
    </location>
</feature>
<evidence type="ECO:0000313" key="3">
    <source>
        <dbReference type="EMBL" id="MBG9386417.1"/>
    </source>
</evidence>
<evidence type="ECO:0000256" key="2">
    <source>
        <dbReference type="SAM" id="SignalP"/>
    </source>
</evidence>
<proteinExistence type="inferred from homology"/>
<dbReference type="EMBL" id="JADWYS010000001">
    <property type="protein sequence ID" value="MBG9386417.1"/>
    <property type="molecule type" value="Genomic_DNA"/>
</dbReference>
<organism evidence="3 4">
    <name type="scientific">Caenimonas aquaedulcis</name>
    <dbReference type="NCBI Taxonomy" id="2793270"/>
    <lineage>
        <taxon>Bacteria</taxon>
        <taxon>Pseudomonadati</taxon>
        <taxon>Pseudomonadota</taxon>
        <taxon>Betaproteobacteria</taxon>
        <taxon>Burkholderiales</taxon>
        <taxon>Comamonadaceae</taxon>
        <taxon>Caenimonas</taxon>
    </lineage>
</organism>
<dbReference type="InterPro" id="IPR005064">
    <property type="entry name" value="BUG"/>
</dbReference>
<dbReference type="Gene3D" id="3.40.190.10">
    <property type="entry name" value="Periplasmic binding protein-like II"/>
    <property type="match status" value="1"/>
</dbReference>
<protein>
    <submittedName>
        <fullName evidence="3">Tripartite tricarboxylate transporter substrate binding protein</fullName>
    </submittedName>
</protein>
<keyword evidence="4" id="KW-1185">Reference proteome</keyword>
<name>A0A931MDU1_9BURK</name>
<comment type="caution">
    <text evidence="3">The sequence shown here is derived from an EMBL/GenBank/DDBJ whole genome shotgun (WGS) entry which is preliminary data.</text>
</comment>
<dbReference type="AlphaFoldDB" id="A0A931MDU1"/>
<reference evidence="3" key="1">
    <citation type="submission" date="2020-11" db="EMBL/GenBank/DDBJ databases">
        <title>Bacterial whole genome sequence for Caenimonas sp. DR4.4.</title>
        <authorList>
            <person name="Le V."/>
            <person name="Ko S.-R."/>
            <person name="Ahn C.-Y."/>
            <person name="Oh H.-M."/>
        </authorList>
    </citation>
    <scope>NUCLEOTIDE SEQUENCE</scope>
    <source>
        <strain evidence="3">DR4.4</strain>
    </source>
</reference>
<dbReference type="Proteomes" id="UP000651050">
    <property type="component" value="Unassembled WGS sequence"/>
</dbReference>
<dbReference type="PANTHER" id="PTHR42928">
    <property type="entry name" value="TRICARBOXYLATE-BINDING PROTEIN"/>
    <property type="match status" value="1"/>
</dbReference>
<dbReference type="PROSITE" id="PS51257">
    <property type="entry name" value="PROKAR_LIPOPROTEIN"/>
    <property type="match status" value="1"/>
</dbReference>
<comment type="similarity">
    <text evidence="1">Belongs to the UPF0065 (bug) family.</text>
</comment>
<evidence type="ECO:0000256" key="1">
    <source>
        <dbReference type="ARBA" id="ARBA00006987"/>
    </source>
</evidence>
<dbReference type="Pfam" id="PF03401">
    <property type="entry name" value="TctC"/>
    <property type="match status" value="1"/>
</dbReference>
<dbReference type="InterPro" id="IPR042100">
    <property type="entry name" value="Bug_dom1"/>
</dbReference>
<accession>A0A931MDU1</accession>
<dbReference type="PIRSF" id="PIRSF017082">
    <property type="entry name" value="YflP"/>
    <property type="match status" value="1"/>
</dbReference>
<dbReference type="PANTHER" id="PTHR42928:SF5">
    <property type="entry name" value="BLR1237 PROTEIN"/>
    <property type="match status" value="1"/>
</dbReference>
<dbReference type="CDD" id="cd13578">
    <property type="entry name" value="PBP2_Bug27"/>
    <property type="match status" value="1"/>
</dbReference>
<keyword evidence="2" id="KW-0732">Signal</keyword>
<feature type="chain" id="PRO_5036690814" evidence="2">
    <location>
        <begin position="24"/>
        <end position="325"/>
    </location>
</feature>
<dbReference type="Gene3D" id="3.40.190.150">
    <property type="entry name" value="Bordetella uptake gene, domain 1"/>
    <property type="match status" value="1"/>
</dbReference>
<evidence type="ECO:0000313" key="4">
    <source>
        <dbReference type="Proteomes" id="UP000651050"/>
    </source>
</evidence>
<dbReference type="RefSeq" id="WP_196984407.1">
    <property type="nucleotide sequence ID" value="NZ_JADWYS010000001.1"/>
</dbReference>
<gene>
    <name evidence="3" type="ORF">I5803_00140</name>
</gene>